<gene>
    <name evidence="1" type="ORF">CL943_02040</name>
</gene>
<protein>
    <submittedName>
        <fullName evidence="1">Uncharacterized protein</fullName>
    </submittedName>
</protein>
<reference evidence="2" key="1">
    <citation type="submission" date="2017-09" db="EMBL/GenBank/DDBJ databases">
        <title>The Reconstruction of 2,631 Draft Metagenome-Assembled Genomes from the Global Oceans.</title>
        <authorList>
            <person name="Tully B.J."/>
            <person name="Graham E.D."/>
            <person name="Heidelberg J.F."/>
        </authorList>
    </citation>
    <scope>NUCLEOTIDE SEQUENCE [LARGE SCALE GENOMIC DNA]</scope>
</reference>
<dbReference type="AlphaFoldDB" id="A0A2D6M0X4"/>
<sequence length="284" mass="32704">MELKLNNPKTFNVITFNETTCIALPSAGFSLTLDEKEHNLFKDEVSRFLKETIFHSSYVVERFAAQQEYLNSHIDSLIHENLWDLSGFTETALDTGGSSFKFEAENILEFMPSVFTLNADLVEFSSELPIKTCVTKFLPQWPSIEKASTLSFLPKNDWAGKWDVPIRFTSSGRLAGLFKPTIFHDGSFEISLNEGKAKLFLKKEDARKLLNFYFTDEESREFNIAEKAWESLSDFENKIRKFIKCFYENGFEKDTQCFSLDSVNIDGIHKALKTLKFELESETH</sequence>
<proteinExistence type="predicted"/>
<evidence type="ECO:0000313" key="2">
    <source>
        <dbReference type="Proteomes" id="UP000226592"/>
    </source>
</evidence>
<comment type="caution">
    <text evidence="1">The sequence shown here is derived from an EMBL/GenBank/DDBJ whole genome shotgun (WGS) entry which is preliminary data.</text>
</comment>
<name>A0A2D6M0X4_9ARCH</name>
<organism evidence="1 2">
    <name type="scientific">Candidatus Iainarchaeum sp</name>
    <dbReference type="NCBI Taxonomy" id="3101447"/>
    <lineage>
        <taxon>Archaea</taxon>
        <taxon>Candidatus Iainarchaeota</taxon>
        <taxon>Candidatus Iainarchaeia</taxon>
        <taxon>Candidatus Iainarchaeales</taxon>
        <taxon>Candidatus Iainarchaeaceae</taxon>
        <taxon>Candidatus Iainarchaeum</taxon>
    </lineage>
</organism>
<dbReference type="EMBL" id="NZBU01000006">
    <property type="protein sequence ID" value="MAG22065.1"/>
    <property type="molecule type" value="Genomic_DNA"/>
</dbReference>
<accession>A0A2D6M0X4</accession>
<evidence type="ECO:0000313" key="1">
    <source>
        <dbReference type="EMBL" id="MAG22065.1"/>
    </source>
</evidence>
<dbReference type="Proteomes" id="UP000226592">
    <property type="component" value="Unassembled WGS sequence"/>
</dbReference>